<dbReference type="GeneID" id="29394296"/>
<dbReference type="Pfam" id="PF13466">
    <property type="entry name" value="STAS_2"/>
    <property type="match status" value="1"/>
</dbReference>
<gene>
    <name evidence="2" type="ordered locus">Hsero_0621</name>
</gene>
<dbReference type="InterPro" id="IPR036513">
    <property type="entry name" value="STAS_dom_sf"/>
</dbReference>
<dbReference type="InterPro" id="IPR052746">
    <property type="entry name" value="MlaB_ABC_Transporter"/>
</dbReference>
<dbReference type="STRING" id="757424.Hsero_0621"/>
<dbReference type="SUPFAM" id="SSF52091">
    <property type="entry name" value="SpoIIaa-like"/>
    <property type="match status" value="1"/>
</dbReference>
<dbReference type="Proteomes" id="UP000000329">
    <property type="component" value="Chromosome"/>
</dbReference>
<evidence type="ECO:0000313" key="3">
    <source>
        <dbReference type="Proteomes" id="UP000000329"/>
    </source>
</evidence>
<dbReference type="OrthoDB" id="8527158at2"/>
<dbReference type="eggNOG" id="COG1366">
    <property type="taxonomic scope" value="Bacteria"/>
</dbReference>
<dbReference type="CDD" id="cd07043">
    <property type="entry name" value="STAS_anti-anti-sigma_factors"/>
    <property type="match status" value="1"/>
</dbReference>
<dbReference type="Gene3D" id="3.30.750.24">
    <property type="entry name" value="STAS domain"/>
    <property type="match status" value="1"/>
</dbReference>
<dbReference type="HOGENOM" id="CLU_115403_14_0_4"/>
<dbReference type="InterPro" id="IPR002645">
    <property type="entry name" value="STAS_dom"/>
</dbReference>
<dbReference type="KEGG" id="hse:Hsero_0621"/>
<accession>D8IYI0</accession>
<dbReference type="InterPro" id="IPR058548">
    <property type="entry name" value="MlaB-like_STAS"/>
</dbReference>
<evidence type="ECO:0000259" key="1">
    <source>
        <dbReference type="PROSITE" id="PS50801"/>
    </source>
</evidence>
<organism evidence="2 3">
    <name type="scientific">Herbaspirillum seropedicae (strain SmR1)</name>
    <dbReference type="NCBI Taxonomy" id="757424"/>
    <lineage>
        <taxon>Bacteria</taxon>
        <taxon>Pseudomonadati</taxon>
        <taxon>Pseudomonadota</taxon>
        <taxon>Betaproteobacteria</taxon>
        <taxon>Burkholderiales</taxon>
        <taxon>Oxalobacteraceae</taxon>
        <taxon>Herbaspirillum</taxon>
    </lineage>
</organism>
<dbReference type="AlphaFoldDB" id="D8IYI0"/>
<dbReference type="RefSeq" id="WP_013232658.1">
    <property type="nucleotide sequence ID" value="NC_014323.1"/>
</dbReference>
<proteinExistence type="predicted"/>
<reference evidence="2 3" key="1">
    <citation type="submission" date="2010-04" db="EMBL/GenBank/DDBJ databases">
        <title>The genome of Herbaspirillum seropedicae SmR1, an endophytic, nitrogen-fixing, plant-growth promoting beta-Proteobacteria.</title>
        <authorList>
            <person name="Pedrosa F.O."/>
            <person name="Monteiro R.A."/>
            <person name="Wassem R."/>
            <person name="Cruz L.M."/>
            <person name="Ayub R.A."/>
            <person name="Colauto N.B."/>
            <person name="Fernandez M.A."/>
            <person name="Fungaro M.H.P."/>
            <person name="Grisard E.C."/>
            <person name="Hungria M."/>
            <person name="Madeira H.M.F."/>
            <person name="Nodari R.O."/>
            <person name="Osaku C.A."/>
            <person name="Petzl-Erler M.L."/>
            <person name="Terenzi H."/>
            <person name="Vieira L.G.E."/>
            <person name="Almeida M.I.M."/>
            <person name="Alves L.R."/>
            <person name="Arantes O.M.N."/>
            <person name="Balsanelli E."/>
            <person name="Barcellos F.G."/>
            <person name="Baura V.A."/>
            <person name="Binde D.R."/>
            <person name="Campo R.J."/>
            <person name="Chubatsu L.S."/>
            <person name="Chueire L.M.O."/>
            <person name="Ciferri R.R."/>
            <person name="Correa L.C."/>
            <person name="da Conceicao Silva J.L."/>
            <person name="Dabul A.N.G."/>
            <person name="Dambros B.P."/>
            <person name="Faoro H."/>
            <person name="Favetti A."/>
            <person name="Friedermann G."/>
            <person name="Furlaneto M.C."/>
            <person name="Gasques L.S."/>
            <person name="Gimenes C.C.T."/>
            <person name="Gioppo N.M.R."/>
            <person name="Glienke-Blanco C."/>
            <person name="Godoy L.P."/>
            <person name="Guerra M.P."/>
            <person name="Karp S."/>
            <person name="Kava-Cordeiro V."/>
            <person name="Margarido V.P."/>
            <person name="Mathioni S.M."/>
            <person name="Menck-Soares M.A."/>
            <person name="Murace N.K."/>
            <person name="Nicolas M.F."/>
            <person name="Oliveira C.E.C."/>
            <person name="Pagnan N.A.B."/>
            <person name="Pamphile J.A."/>
            <person name="Patussi E.V."/>
            <person name="Pereira L.F.P."/>
            <person name="Pereira-Ferrari L."/>
            <person name="Pinto F.G.S."/>
            <person name="Precoma C."/>
            <person name="Prioli A.J."/>
            <person name="Prioli S.M.A.P."/>
            <person name="Raittz R.T."/>
            <person name="Ramos H.J.O."/>
            <person name="Ribeiro E.M.S.F."/>
            <person name="Rigo L.U."/>
            <person name="Rocha C.L.M.S.C."/>
            <person name="Rocha S.N."/>
            <person name="Santos K."/>
            <person name="Satori D."/>
            <person name="Silva A.G."/>
            <person name="Simao R.C.G."/>
            <person name="Soares M.A.M."/>
            <person name="Souza E.M."/>
            <person name="Steffens M.B.R."/>
            <person name="Steindel M."/>
            <person name="Tadra-Sfeir M.Z."/>
            <person name="Takahashi E.K."/>
            <person name="Torres R.A."/>
            <person name="Valle J.S."/>
            <person name="Vernal J.I."/>
            <person name="Vilas-Boas L.A."/>
            <person name="Watanabe M.A.E."/>
            <person name="Weiss V.A."/>
            <person name="Yates M.A."/>
            <person name="Souza E.M."/>
        </authorList>
    </citation>
    <scope>NUCLEOTIDE SEQUENCE [LARGE SCALE GENOMIC DNA]</scope>
    <source>
        <strain evidence="2 3">SmR1</strain>
    </source>
</reference>
<evidence type="ECO:0000313" key="2">
    <source>
        <dbReference type="EMBL" id="ADJ62140.1"/>
    </source>
</evidence>
<dbReference type="PANTHER" id="PTHR35849:SF2">
    <property type="entry name" value="BLR2341 PROTEIN"/>
    <property type="match status" value="1"/>
</dbReference>
<sequence>MPVTLTVQEDKLLLQVSGGLTIFQAAERKPELLHVLTLAQPQVQLDLAGVDEIDTAGIQLLLLLRRELRAQGRSLDIVGASPALLVAFDLLQLHERFGMEAA</sequence>
<keyword evidence="3" id="KW-1185">Reference proteome</keyword>
<dbReference type="EMBL" id="CP002039">
    <property type="protein sequence ID" value="ADJ62140.1"/>
    <property type="molecule type" value="Genomic_DNA"/>
</dbReference>
<dbReference type="PANTHER" id="PTHR35849">
    <property type="entry name" value="BLR2341 PROTEIN"/>
    <property type="match status" value="1"/>
</dbReference>
<dbReference type="PROSITE" id="PS50801">
    <property type="entry name" value="STAS"/>
    <property type="match status" value="1"/>
</dbReference>
<name>D8IYI0_HERSS</name>
<protein>
    <submittedName>
        <fullName evidence="2">Anti-sigma-factor antagonist (STAS) domain protein</fullName>
    </submittedName>
</protein>
<feature type="domain" description="STAS" evidence="1">
    <location>
        <begin position="1"/>
        <end position="102"/>
    </location>
</feature>